<evidence type="ECO:0008006" key="3">
    <source>
        <dbReference type="Google" id="ProtNLM"/>
    </source>
</evidence>
<dbReference type="Gene3D" id="3.80.10.10">
    <property type="entry name" value="Ribonuclease Inhibitor"/>
    <property type="match status" value="1"/>
</dbReference>
<keyword evidence="2" id="KW-1185">Reference proteome</keyword>
<comment type="caution">
    <text evidence="1">The sequence shown here is derived from an EMBL/GenBank/DDBJ whole genome shotgun (WGS) entry which is preliminary data.</text>
</comment>
<dbReference type="Proteomes" id="UP001362999">
    <property type="component" value="Unassembled WGS sequence"/>
</dbReference>
<gene>
    <name evidence="1" type="ORF">R3P38DRAFT_2761156</name>
</gene>
<dbReference type="InterPro" id="IPR032675">
    <property type="entry name" value="LRR_dom_sf"/>
</dbReference>
<dbReference type="EMBL" id="JAWWNJ010000005">
    <property type="protein sequence ID" value="KAK7056023.1"/>
    <property type="molecule type" value="Genomic_DNA"/>
</dbReference>
<accession>A0AAW0DWJ4</accession>
<dbReference type="SUPFAM" id="SSF52047">
    <property type="entry name" value="RNI-like"/>
    <property type="match status" value="1"/>
</dbReference>
<proteinExistence type="predicted"/>
<name>A0AAW0DWJ4_9AGAR</name>
<protein>
    <recommendedName>
        <fullName evidence="3">F-box domain-containing protein</fullName>
    </recommendedName>
</protein>
<reference evidence="1 2" key="1">
    <citation type="journal article" date="2024" name="J Genomics">
        <title>Draft genome sequencing and assembly of Favolaschia claudopus CIRM-BRFM 2984 isolated from oak limbs.</title>
        <authorList>
            <person name="Navarro D."/>
            <person name="Drula E."/>
            <person name="Chaduli D."/>
            <person name="Cazenave R."/>
            <person name="Ahrendt S."/>
            <person name="Wang J."/>
            <person name="Lipzen A."/>
            <person name="Daum C."/>
            <person name="Barry K."/>
            <person name="Grigoriev I.V."/>
            <person name="Favel A."/>
            <person name="Rosso M.N."/>
            <person name="Martin F."/>
        </authorList>
    </citation>
    <scope>NUCLEOTIDE SEQUENCE [LARGE SCALE GENOMIC DNA]</scope>
    <source>
        <strain evidence="1 2">CIRM-BRFM 2984</strain>
    </source>
</reference>
<evidence type="ECO:0000313" key="1">
    <source>
        <dbReference type="EMBL" id="KAK7056023.1"/>
    </source>
</evidence>
<sequence>MDASEQARIKRRKEQSMMAQQAFRNRKLQISAFHEEEAASHTHEEGFSLYAKAALLRAKAAELSRSIKPHDEMASSHAWAQTRRESVMRELAVVESAINDLEKGFTNLDPVSLASVLERTPTEIIIEIFRWTLSPELRKFSRTVNGSHALNAPWPLAHICRAWRNAALGDPWLWSHIRIDARAPFVDFRSAYPMEALESQIQLSSSTLLQVDFRVDESTAANNIDHCVALLSAIADHSDRWTHLTLLWGQNTSIPRGLSRVRGRLGNLANVSLDYGDPYGPRVWPQELSDIFSIAPRLRKVENAHLHLFTQSSPTSGIWTRITHLELYANPELLLQAIKNVPNIAVVVFKEEFQTGERYTLTGIVTLPHLKRLSCLSHYSHILQHLAAPNLEDLHIMYCPCDRDIPEFLKLSECRLQNLKLGSFRDDADALGRLLECVPTLIHLNVIWDRFVNSERLPRIVVRVVHRAMGLCPRLTSLWVARPDDYLKKQVMEFETSLCEVIESRWNMPASERSLRSIRIPSIIHSLDVRERFETMKMAGLNINDQGEPVPHISEEEYEEYVA</sequence>
<dbReference type="AlphaFoldDB" id="A0AAW0DWJ4"/>
<organism evidence="1 2">
    <name type="scientific">Favolaschia claudopus</name>
    <dbReference type="NCBI Taxonomy" id="2862362"/>
    <lineage>
        <taxon>Eukaryota</taxon>
        <taxon>Fungi</taxon>
        <taxon>Dikarya</taxon>
        <taxon>Basidiomycota</taxon>
        <taxon>Agaricomycotina</taxon>
        <taxon>Agaricomycetes</taxon>
        <taxon>Agaricomycetidae</taxon>
        <taxon>Agaricales</taxon>
        <taxon>Marasmiineae</taxon>
        <taxon>Mycenaceae</taxon>
        <taxon>Favolaschia</taxon>
    </lineage>
</organism>
<evidence type="ECO:0000313" key="2">
    <source>
        <dbReference type="Proteomes" id="UP001362999"/>
    </source>
</evidence>